<evidence type="ECO:0000313" key="1">
    <source>
        <dbReference type="EMBL" id="QOP56185.1"/>
    </source>
</evidence>
<accession>A0ABD7BUF6</accession>
<name>A0ABD7BUF6_LACPA</name>
<gene>
    <name evidence="1" type="ORF">HCJ88_10580</name>
</gene>
<organism evidence="1 2">
    <name type="scientific">Lacticaseibacillus paracasei</name>
    <name type="common">Lactobacillus paracasei</name>
    <dbReference type="NCBI Taxonomy" id="1597"/>
    <lineage>
        <taxon>Bacteria</taxon>
        <taxon>Bacillati</taxon>
        <taxon>Bacillota</taxon>
        <taxon>Bacilli</taxon>
        <taxon>Lactobacillales</taxon>
        <taxon>Lactobacillaceae</taxon>
        <taxon>Lacticaseibacillus</taxon>
    </lineage>
</organism>
<proteinExistence type="predicted"/>
<dbReference type="PROSITE" id="PS51257">
    <property type="entry name" value="PROKAR_LIPOPROTEIN"/>
    <property type="match status" value="1"/>
</dbReference>
<sequence length="197" mass="21383">MRDNRNNDKEPLDTLTTKPTFALQYLPGSAAAGCFGGKVGLHLLSKEPVALASPIFYYILPRFASFDGFDPRTQVLGRPEVAVLSGFDTHGRHVVRLDYRGNCEPLVVPQEQTINLVRFRHLADAGVDTDVLTICVATPTPITGSGQPRQPYRLAAMAPDTTWLGEAVITVHPKETIAGETKARQSISSQGQSAPML</sequence>
<protein>
    <submittedName>
        <fullName evidence="1">Uncharacterized protein</fullName>
    </submittedName>
</protein>
<dbReference type="AlphaFoldDB" id="A0ABD7BUF6"/>
<dbReference type="Proteomes" id="UP000593972">
    <property type="component" value="Chromosome"/>
</dbReference>
<dbReference type="RefSeq" id="WP_193137133.1">
    <property type="nucleotide sequence ID" value="NZ_CP050500.1"/>
</dbReference>
<dbReference type="EMBL" id="CP050500">
    <property type="protein sequence ID" value="QOP56185.1"/>
    <property type="molecule type" value="Genomic_DNA"/>
</dbReference>
<evidence type="ECO:0000313" key="2">
    <source>
        <dbReference type="Proteomes" id="UP000593972"/>
    </source>
</evidence>
<reference evidence="1 2" key="1">
    <citation type="submission" date="2020-03" db="EMBL/GenBank/DDBJ databases">
        <title>Complete genome sequence of Lactobacillus paracasei strain NFFJ04, isolated from animal feed.</title>
        <authorList>
            <person name="Jung J.Y."/>
        </authorList>
    </citation>
    <scope>NUCLEOTIDE SEQUENCE [LARGE SCALE GENOMIC DNA]</scope>
    <source>
        <strain evidence="1 2">NFFJ04</strain>
    </source>
</reference>